<sequence length="224" mass="24556">MAESMLAMNQLLKCLCSEPSNATEDDPACKTCSMDALSASEDDGEEPDKDITAFCGNTADGTPNKKQQIQVLLEVEAQALLLRDPLHETTTSLAAVTNLFHGRATSGKQIDAFFPSAGSREETILISTDTITNLQAHSFNNYTKALTLGMKIFVLGNLNCDLLRSCREGNTLKKLYTLNLTQLVTSPTRVTFQSSSICKETRVVECHISDHYLTYSVLNLKLPK</sequence>
<dbReference type="EMBL" id="CALNXI010001845">
    <property type="protein sequence ID" value="CAH3178215.1"/>
    <property type="molecule type" value="Genomic_DNA"/>
</dbReference>
<dbReference type="Proteomes" id="UP001159427">
    <property type="component" value="Unassembled WGS sequence"/>
</dbReference>
<feature type="non-terminal residue" evidence="1">
    <location>
        <position position="224"/>
    </location>
</feature>
<accession>A0ABN8RK48</accession>
<reference evidence="1 2" key="1">
    <citation type="submission" date="2022-05" db="EMBL/GenBank/DDBJ databases">
        <authorList>
            <consortium name="Genoscope - CEA"/>
            <person name="William W."/>
        </authorList>
    </citation>
    <scope>NUCLEOTIDE SEQUENCE [LARGE SCALE GENOMIC DNA]</scope>
</reference>
<organism evidence="1 2">
    <name type="scientific">Porites evermanni</name>
    <dbReference type="NCBI Taxonomy" id="104178"/>
    <lineage>
        <taxon>Eukaryota</taxon>
        <taxon>Metazoa</taxon>
        <taxon>Cnidaria</taxon>
        <taxon>Anthozoa</taxon>
        <taxon>Hexacorallia</taxon>
        <taxon>Scleractinia</taxon>
        <taxon>Fungiina</taxon>
        <taxon>Poritidae</taxon>
        <taxon>Porites</taxon>
    </lineage>
</organism>
<protein>
    <submittedName>
        <fullName evidence="1">Uncharacterized protein</fullName>
    </submittedName>
</protein>
<gene>
    <name evidence="1" type="ORF">PEVE_00011635</name>
</gene>
<name>A0ABN8RK48_9CNID</name>
<comment type="caution">
    <text evidence="1">The sequence shown here is derived from an EMBL/GenBank/DDBJ whole genome shotgun (WGS) entry which is preliminary data.</text>
</comment>
<keyword evidence="2" id="KW-1185">Reference proteome</keyword>
<evidence type="ECO:0000313" key="1">
    <source>
        <dbReference type="EMBL" id="CAH3178215.1"/>
    </source>
</evidence>
<proteinExistence type="predicted"/>
<evidence type="ECO:0000313" key="2">
    <source>
        <dbReference type="Proteomes" id="UP001159427"/>
    </source>
</evidence>